<sequence length="675" mass="73158">MKKIRVAVDVGGTFTDICIMDEDSGAIRIEKTSSTPDDPMVAILNGVEQGRIDLSEVSMFSHGTTVATNALITRRLPRTAMVCTEGFRDVVEIRRANKEDLWDTYKDVAKPYIPRRDRLTVRERIDAEGTVLEELNEEDARRVAEVLKKRDVRSIAVCFMNSYVNGANERRMRAILKDAMPDVPVSISSEVMPEIFEHERFSTTMANAVCAPVVVDYVSRLSEKLAAGGYERDLLLLHTGGGVMTPGSVKDFSARLAGSGIAAGAIASRFIGNLCGYPNSIGFDMGGTSTDVSLVFNREPRITKDWYIEYGYPIRFPSIEVLTIGAGGGSLAWRDEGGSLRNGPQSAGAYPGPACYKNGNTTATNTDANVVLGRLGTSLAGGKITLDPALAETAVRETVAKPFGMSLHEAAEAIVAVANANMANAVRLLSISRGYDPRDFALVAFGGAGALHGAAVAKELSIPTVIVPPNPGVTSALGCLLVDVQHDFSESFMASAAATDPKDIEEAFLRMEKSAVERLVHEGVPEADMILQRSVEMMYQGQWRSLSVAAPPRIERVSDLIEAFHGEHEREYNFRRDEAPVSIFRIAVKAIGTVPKAAIPEYEATPHRPDPTSRRKVWFDGKAYDADIYQRETLAAGAELFGPAIVEQFDSTTVIPAGMSAVVDNFMNILIRTKG</sequence>
<dbReference type="KEGG" id="sfd:USDA257_c24850"/>
<dbReference type="AlphaFoldDB" id="I3X5A5"/>
<dbReference type="InterPro" id="IPR049517">
    <property type="entry name" value="ACX-like_C"/>
</dbReference>
<dbReference type="RefSeq" id="WP_014763228.1">
    <property type="nucleotide sequence ID" value="NC_018000.1"/>
</dbReference>
<protein>
    <recommendedName>
        <fullName evidence="6">Hydantoin utilization protein A</fullName>
    </recommendedName>
</protein>
<dbReference type="InterPro" id="IPR045079">
    <property type="entry name" value="Oxoprolinase-like"/>
</dbReference>
<dbReference type="PANTHER" id="PTHR11365">
    <property type="entry name" value="5-OXOPROLINASE RELATED"/>
    <property type="match status" value="1"/>
</dbReference>
<gene>
    <name evidence="4" type="ORF">USDA257_c24850</name>
</gene>
<dbReference type="GO" id="GO:0017168">
    <property type="term" value="F:5-oxoprolinase (ATP-hydrolyzing) activity"/>
    <property type="evidence" value="ECO:0007669"/>
    <property type="project" value="TreeGrafter"/>
</dbReference>
<feature type="domain" description="Hydantoinase/oxoprolinase N-terminal" evidence="2">
    <location>
        <begin position="5"/>
        <end position="178"/>
    </location>
</feature>
<dbReference type="Pfam" id="PF01968">
    <property type="entry name" value="Hydantoinase_A"/>
    <property type="match status" value="1"/>
</dbReference>
<dbReference type="SUPFAM" id="SSF53067">
    <property type="entry name" value="Actin-like ATPase domain"/>
    <property type="match status" value="1"/>
</dbReference>
<evidence type="ECO:0000313" key="5">
    <source>
        <dbReference type="Proteomes" id="UP000006180"/>
    </source>
</evidence>
<proteinExistence type="predicted"/>
<dbReference type="Pfam" id="PF19278">
    <property type="entry name" value="Hydant_A_C"/>
    <property type="match status" value="1"/>
</dbReference>
<dbReference type="HOGENOM" id="CLU_002157_1_2_5"/>
<feature type="domain" description="Acetophenone carboxylase-like C-terminal" evidence="3">
    <location>
        <begin position="500"/>
        <end position="666"/>
    </location>
</feature>
<dbReference type="PANTHER" id="PTHR11365:SF23">
    <property type="entry name" value="HYPOTHETICAL 5-OXOPROLINASE (EUROFUNG)-RELATED"/>
    <property type="match status" value="1"/>
</dbReference>
<dbReference type="PATRIC" id="fig|1185652.3.peg.2575"/>
<evidence type="ECO:0008006" key="6">
    <source>
        <dbReference type="Google" id="ProtNLM"/>
    </source>
</evidence>
<dbReference type="GO" id="GO:0006749">
    <property type="term" value="P:glutathione metabolic process"/>
    <property type="evidence" value="ECO:0007669"/>
    <property type="project" value="TreeGrafter"/>
</dbReference>
<organism evidence="4 5">
    <name type="scientific">Sinorhizobium fredii (strain USDA 257)</name>
    <dbReference type="NCBI Taxonomy" id="1185652"/>
    <lineage>
        <taxon>Bacteria</taxon>
        <taxon>Pseudomonadati</taxon>
        <taxon>Pseudomonadota</taxon>
        <taxon>Alphaproteobacteria</taxon>
        <taxon>Hyphomicrobiales</taxon>
        <taxon>Rhizobiaceae</taxon>
        <taxon>Sinorhizobium/Ensifer group</taxon>
        <taxon>Sinorhizobium</taxon>
    </lineage>
</organism>
<dbReference type="STRING" id="1185652.USDA257_c24850"/>
<dbReference type="GO" id="GO:0005829">
    <property type="term" value="C:cytosol"/>
    <property type="evidence" value="ECO:0007669"/>
    <property type="project" value="TreeGrafter"/>
</dbReference>
<dbReference type="InterPro" id="IPR008040">
    <property type="entry name" value="Hydant_A_N"/>
</dbReference>
<feature type="domain" description="Hydantoinase A/oxoprolinase" evidence="1">
    <location>
        <begin position="200"/>
        <end position="487"/>
    </location>
</feature>
<dbReference type="InterPro" id="IPR002821">
    <property type="entry name" value="Hydantoinase_A"/>
</dbReference>
<evidence type="ECO:0000313" key="4">
    <source>
        <dbReference type="EMBL" id="AFL51061.1"/>
    </source>
</evidence>
<dbReference type="eggNOG" id="COG0145">
    <property type="taxonomic scope" value="Bacteria"/>
</dbReference>
<accession>I3X5A5</accession>
<dbReference type="EMBL" id="CP003563">
    <property type="protein sequence ID" value="AFL51061.1"/>
    <property type="molecule type" value="Genomic_DNA"/>
</dbReference>
<evidence type="ECO:0000259" key="3">
    <source>
        <dbReference type="Pfam" id="PF19278"/>
    </source>
</evidence>
<dbReference type="Pfam" id="PF05378">
    <property type="entry name" value="Hydant_A_N"/>
    <property type="match status" value="1"/>
</dbReference>
<dbReference type="Proteomes" id="UP000006180">
    <property type="component" value="Chromosome"/>
</dbReference>
<name>I3X5A5_SINF2</name>
<evidence type="ECO:0000259" key="1">
    <source>
        <dbReference type="Pfam" id="PF01968"/>
    </source>
</evidence>
<dbReference type="InterPro" id="IPR043129">
    <property type="entry name" value="ATPase_NBD"/>
</dbReference>
<reference evidence="4 5" key="1">
    <citation type="journal article" date="2012" name="J. Bacteriol.">
        <title>Complete genome sequence of the broad-host-range strain Sinorhizobium fredii USDA257.</title>
        <authorList>
            <person name="Schuldes J."/>
            <person name="Rodriguez Orbegoso M."/>
            <person name="Schmeisser C."/>
            <person name="Krishnan H.B."/>
            <person name="Daniel R."/>
            <person name="Streit W.R."/>
        </authorList>
    </citation>
    <scope>NUCLEOTIDE SEQUENCE [LARGE SCALE GENOMIC DNA]</scope>
    <source>
        <strain evidence="4 5">USDA 257</strain>
    </source>
</reference>
<evidence type="ECO:0000259" key="2">
    <source>
        <dbReference type="Pfam" id="PF05378"/>
    </source>
</evidence>